<evidence type="ECO:0000313" key="2">
    <source>
        <dbReference type="EMBL" id="GBP64471.1"/>
    </source>
</evidence>
<feature type="compositionally biased region" description="Polar residues" evidence="1">
    <location>
        <begin position="62"/>
        <end position="72"/>
    </location>
</feature>
<name>A0A4C1XL08_EUMVA</name>
<feature type="compositionally biased region" description="Acidic residues" evidence="1">
    <location>
        <begin position="43"/>
        <end position="61"/>
    </location>
</feature>
<protein>
    <submittedName>
        <fullName evidence="2">Uncharacterized protein</fullName>
    </submittedName>
</protein>
<keyword evidence="3" id="KW-1185">Reference proteome</keyword>
<proteinExistence type="predicted"/>
<evidence type="ECO:0000313" key="3">
    <source>
        <dbReference type="Proteomes" id="UP000299102"/>
    </source>
</evidence>
<organism evidence="2 3">
    <name type="scientific">Eumeta variegata</name>
    <name type="common">Bagworm moth</name>
    <name type="synonym">Eumeta japonica</name>
    <dbReference type="NCBI Taxonomy" id="151549"/>
    <lineage>
        <taxon>Eukaryota</taxon>
        <taxon>Metazoa</taxon>
        <taxon>Ecdysozoa</taxon>
        <taxon>Arthropoda</taxon>
        <taxon>Hexapoda</taxon>
        <taxon>Insecta</taxon>
        <taxon>Pterygota</taxon>
        <taxon>Neoptera</taxon>
        <taxon>Endopterygota</taxon>
        <taxon>Lepidoptera</taxon>
        <taxon>Glossata</taxon>
        <taxon>Ditrysia</taxon>
        <taxon>Tineoidea</taxon>
        <taxon>Psychidae</taxon>
        <taxon>Oiketicinae</taxon>
        <taxon>Eumeta</taxon>
    </lineage>
</organism>
<dbReference type="EMBL" id="BGZK01000898">
    <property type="protein sequence ID" value="GBP64471.1"/>
    <property type="molecule type" value="Genomic_DNA"/>
</dbReference>
<comment type="caution">
    <text evidence="2">The sequence shown here is derived from an EMBL/GenBank/DDBJ whole genome shotgun (WGS) entry which is preliminary data.</text>
</comment>
<dbReference type="OrthoDB" id="2266637at2759"/>
<sequence length="128" mass="14325">MAWSQIMGYVASKNVKEIEDDYCKSDYVVDMMTETFVIHVGDGDSESNDDESSSDGSDNDEMATTSINTTSSSEFHTNKLSLLVRTRRGLVALECKGQRGRATVQFKSRQASDLDGRLRIRVALPRHR</sequence>
<evidence type="ECO:0000256" key="1">
    <source>
        <dbReference type="SAM" id="MobiDB-lite"/>
    </source>
</evidence>
<reference evidence="2 3" key="1">
    <citation type="journal article" date="2019" name="Commun. Biol.">
        <title>The bagworm genome reveals a unique fibroin gene that provides high tensile strength.</title>
        <authorList>
            <person name="Kono N."/>
            <person name="Nakamura H."/>
            <person name="Ohtoshi R."/>
            <person name="Tomita M."/>
            <person name="Numata K."/>
            <person name="Arakawa K."/>
        </authorList>
    </citation>
    <scope>NUCLEOTIDE SEQUENCE [LARGE SCALE GENOMIC DNA]</scope>
</reference>
<dbReference type="Proteomes" id="UP000299102">
    <property type="component" value="Unassembled WGS sequence"/>
</dbReference>
<feature type="region of interest" description="Disordered" evidence="1">
    <location>
        <begin position="40"/>
        <end position="72"/>
    </location>
</feature>
<gene>
    <name evidence="2" type="ORF">EVAR_46235_1</name>
</gene>
<dbReference type="AlphaFoldDB" id="A0A4C1XL08"/>
<accession>A0A4C1XL08</accession>